<feature type="compositionally biased region" description="Low complexity" evidence="3">
    <location>
        <begin position="245"/>
        <end position="262"/>
    </location>
</feature>
<dbReference type="InterPro" id="IPR019442">
    <property type="entry name" value="THADA/TRM732_DUF2428"/>
</dbReference>
<evidence type="ECO:0000256" key="2">
    <source>
        <dbReference type="ARBA" id="ARBA00022694"/>
    </source>
</evidence>
<dbReference type="Pfam" id="PF10350">
    <property type="entry name" value="DUF2428"/>
    <property type="match status" value="1"/>
</dbReference>
<dbReference type="InterPro" id="IPR051954">
    <property type="entry name" value="tRNA_methyltransferase_THADA"/>
</dbReference>
<dbReference type="GO" id="GO:0030488">
    <property type="term" value="P:tRNA methylation"/>
    <property type="evidence" value="ECO:0007669"/>
    <property type="project" value="TreeGrafter"/>
</dbReference>
<dbReference type="Pfam" id="PF25151">
    <property type="entry name" value="TPR_Trm732_C"/>
    <property type="match status" value="1"/>
</dbReference>
<sequence>MNLNALIFFCVHRHKGTSEPFQLPDFMHNYIAQYKQLYTFLMRNLADGSNYQRLITTLNLLNILFENMQVHMTENQKKKRKPTIEYLKQIGQWDFESAECRERLFSCLKDDTTDVRLMARQVLQSYFSYSNSSEEIALFVRNIQTSLQMSQSNVFYTAESGAYCVAVLVNLYYKSEFNGTPLSGLLTEVLNVSKETDGFDVYQYDGLCEKITSLSIVTESDTASDSTAAAADKTVGAETTSAPPGAADTRVGTGTTVGAGATSDPTGAADTRVADGATSATGPDQSQCNFFSTYFLNQCLTQSNQLQKDILLAVKNKNALHGSLTTLMLILTDPSSPEYCGLNSEQVQCLLNLLNETCLYMLDILCMKSKSTNFAPSFGEMGEAMDSLINNMTEGDGESDTLTLTPAHQTLFNCIWMNLKICCTFASELTVAYHGTGLLRRDQIVFSCGIVSHVLHKCRHKGAIQNAGLALAHIVSKCLYDDTYPLDLLKYTLTSVLDCTIGGTVSRKSAGVAILVHKLLASNHSMKDVLFTTAMDKIIQVANSHVESTVETLKVDLPQAVAFHMLQFLVADSGLRVAMATYLEQITMLSFDKMQSQEWTVRNAALQVFGALLPKLVGTKKQDSENQSSNVAFEEFFYQLPRIGDCLRSVLSLSSLHDGNTSVLVSALTLLSRLKTTGHLFPSQQIVDLKHFLNQVYSTMLSSNIYTIRFLVANAYVNTLGYDEFLEQFQTLLFSCLEFIFGSHTLMAHFKTSEMKLFLQNKSRHKIINENHLHATLLALENLKETIYLENVQLDRTFLLELLSFLSSDVPCTANIKFSTYSLLFKIFRQENESLAPKMYMNNTDLFSSVSCLLEKSIKRDIGWKLYAQEVIKFHMSNSVLFSDNIVFDYIVQLVYTFRRESDILADTLVYLSRLLEEYNVKTNEKSLLDSSNNKCTTRNSTQQAQSCIRSILTTVVRSKISRIGLEKIFNLVVQLFIMFVDDKHLSTLVDTEFLNVMDILLEIHFSGKKSDEFEYMCPVILPVVSICIVFAGKDNKTPEVEELLKNIPYFSNIFIYNEACNEEFRYNAALSMSILCEHSLYRSLYGKDVVTNIIHLLQDEVYEVRQEITYFVRHLQRSFSKNSTNKSSLLLTNPYVCLFEILNTNFTYYIDSLTLLDIFSNILFINDQDIDQVNVDSEFCNPFDHNLRNFYSEPIVIVKHAKTLVSDILSATQFDKDVVTELIVKYDACIERYSKTNLNQQGIIKLELMKEVALSLKSVSIA</sequence>
<evidence type="ECO:0000256" key="1">
    <source>
        <dbReference type="ARBA" id="ARBA00010409"/>
    </source>
</evidence>
<dbReference type="PANTHER" id="PTHR14387:SF0">
    <property type="entry name" value="DUF2428 DOMAIN-CONTAINING PROTEIN"/>
    <property type="match status" value="1"/>
</dbReference>
<feature type="region of interest" description="Disordered" evidence="3">
    <location>
        <begin position="229"/>
        <end position="283"/>
    </location>
</feature>
<keyword evidence="2" id="KW-0819">tRNA processing</keyword>
<comment type="similarity">
    <text evidence="1">Belongs to the THADA family.</text>
</comment>
<dbReference type="InterPro" id="IPR016024">
    <property type="entry name" value="ARM-type_fold"/>
</dbReference>
<name>A0A8D8PNS2_9HEMI</name>
<dbReference type="EMBL" id="HBUF01011105">
    <property type="protein sequence ID" value="CAG6608320.1"/>
    <property type="molecule type" value="Transcribed_RNA"/>
</dbReference>
<accession>A0A8D8PNS2</accession>
<evidence type="ECO:0000259" key="5">
    <source>
        <dbReference type="Pfam" id="PF25151"/>
    </source>
</evidence>
<organism evidence="6">
    <name type="scientific">Cacopsylla melanoneura</name>
    <dbReference type="NCBI Taxonomy" id="428564"/>
    <lineage>
        <taxon>Eukaryota</taxon>
        <taxon>Metazoa</taxon>
        <taxon>Ecdysozoa</taxon>
        <taxon>Arthropoda</taxon>
        <taxon>Hexapoda</taxon>
        <taxon>Insecta</taxon>
        <taxon>Pterygota</taxon>
        <taxon>Neoptera</taxon>
        <taxon>Paraneoptera</taxon>
        <taxon>Hemiptera</taxon>
        <taxon>Sternorrhyncha</taxon>
        <taxon>Psylloidea</taxon>
        <taxon>Psyllidae</taxon>
        <taxon>Psyllinae</taxon>
        <taxon>Cacopsylla</taxon>
    </lineage>
</organism>
<proteinExistence type="inferred from homology"/>
<dbReference type="InterPro" id="IPR056842">
    <property type="entry name" value="THADA-like_TPR_C"/>
</dbReference>
<reference evidence="6" key="1">
    <citation type="submission" date="2021-05" db="EMBL/GenBank/DDBJ databases">
        <authorList>
            <person name="Alioto T."/>
            <person name="Alioto T."/>
            <person name="Gomez Garrido J."/>
        </authorList>
    </citation>
    <scope>NUCLEOTIDE SEQUENCE</scope>
</reference>
<dbReference type="PANTHER" id="PTHR14387">
    <property type="entry name" value="THADA/DEATH RECEPTOR INTERACTING PROTEIN"/>
    <property type="match status" value="1"/>
</dbReference>
<evidence type="ECO:0000259" key="4">
    <source>
        <dbReference type="Pfam" id="PF10350"/>
    </source>
</evidence>
<feature type="domain" description="tRNA (32-2'-O)-methyltransferase regulator THADA-like C-terminal TPR repeats region" evidence="5">
    <location>
        <begin position="602"/>
        <end position="736"/>
    </location>
</feature>
<dbReference type="AlphaFoldDB" id="A0A8D8PNS2"/>
<evidence type="ECO:0000313" key="6">
    <source>
        <dbReference type="EMBL" id="CAG6608320.1"/>
    </source>
</evidence>
<feature type="domain" description="DUF2428" evidence="4">
    <location>
        <begin position="347"/>
        <end position="600"/>
    </location>
</feature>
<dbReference type="SUPFAM" id="SSF48371">
    <property type="entry name" value="ARM repeat"/>
    <property type="match status" value="2"/>
</dbReference>
<protein>
    <submittedName>
        <fullName evidence="6">Uncharacterized protein C1494.07</fullName>
    </submittedName>
</protein>
<dbReference type="GO" id="GO:0005829">
    <property type="term" value="C:cytosol"/>
    <property type="evidence" value="ECO:0007669"/>
    <property type="project" value="TreeGrafter"/>
</dbReference>
<evidence type="ECO:0000256" key="3">
    <source>
        <dbReference type="SAM" id="MobiDB-lite"/>
    </source>
</evidence>